<protein>
    <recommendedName>
        <fullName evidence="4">TniQ family protein</fullName>
    </recommendedName>
</protein>
<accession>A0A849I445</accession>
<dbReference type="AlphaFoldDB" id="A0A849I445"/>
<name>A0A849I445_9HYPH</name>
<organism evidence="2 3">
    <name type="scientific">Enterovirga aerilata</name>
    <dbReference type="NCBI Taxonomy" id="2730920"/>
    <lineage>
        <taxon>Bacteria</taxon>
        <taxon>Pseudomonadati</taxon>
        <taxon>Pseudomonadota</taxon>
        <taxon>Alphaproteobacteria</taxon>
        <taxon>Hyphomicrobiales</taxon>
        <taxon>Methylobacteriaceae</taxon>
        <taxon>Enterovirga</taxon>
    </lineage>
</organism>
<dbReference type="RefSeq" id="WP_171219663.1">
    <property type="nucleotide sequence ID" value="NZ_JABEPP010000005.1"/>
</dbReference>
<comment type="caution">
    <text evidence="2">The sequence shown here is derived from an EMBL/GenBank/DDBJ whole genome shotgun (WGS) entry which is preliminary data.</text>
</comment>
<evidence type="ECO:0000313" key="2">
    <source>
        <dbReference type="EMBL" id="NNM74202.1"/>
    </source>
</evidence>
<evidence type="ECO:0008006" key="4">
    <source>
        <dbReference type="Google" id="ProtNLM"/>
    </source>
</evidence>
<proteinExistence type="predicted"/>
<evidence type="ECO:0000256" key="1">
    <source>
        <dbReference type="SAM" id="MobiDB-lite"/>
    </source>
</evidence>
<feature type="region of interest" description="Disordered" evidence="1">
    <location>
        <begin position="665"/>
        <end position="696"/>
    </location>
</feature>
<sequence length="696" mass="76152">MRQALSTHPLADYRLTIPGRRGMRIVPLPFRLIPGPIAGESLLGLAARAAHHNGFESLHRVFRLADVHNLRTEAFPTTQIERAAHLAYVLKMHEGEITSRMHPGVPRPGRSAGFIDFGSVAIRAAYREGGRRRVSPLSLRRSPHHRSVWSLLPFAICPESREHLIDACPVCTKPLRWRRTLGIPFCESCVDDDGDPTVDLRDHAGPVAHIADEDAFRLMTGIVDPDPDRRRTERRKLPDAIARLDDGDIFEFAVALACAVTTEPDAPRGIMRRMKTLADFARITPDALAKAGRTLIDWPRGFHALADETRAAADLRAGHYGVRKELGPLLMLTRDGHLAPEAKELVRKEIDANMAVSAAAGLIRRRDNHREDEWITAQDAARRFGITRKLMGRLARHPDIEVRRASSAVRSPLLFRASAVEMVAKLRKDAVASQEAANLLGIPRSCLPDLVARGLLRLVAGPVTVTMAGQEHYVRSELLKLIQGIKERAQEGSTDGTSIRLSKAMKRLGGSPPWGAVLTGILEGAIPILTVPGQNGCLATAVAVHGMQGLARVAREAGVIPNANAPGDARISHKEAAALIGTTEPFMSGLVAAGLLPRSDHGYCRLQRADVEAFRAEYVLVNELARCLGIRHRDVRRTLTASGSEPVASVTAHGGFVWRRAELPFRTSRPRKPTGRRTATCSGVAKRPPAARTDRR</sequence>
<evidence type="ECO:0000313" key="3">
    <source>
        <dbReference type="Proteomes" id="UP000564885"/>
    </source>
</evidence>
<keyword evidence="3" id="KW-1185">Reference proteome</keyword>
<gene>
    <name evidence="2" type="ORF">HJG44_17695</name>
</gene>
<dbReference type="EMBL" id="JABEPP010000005">
    <property type="protein sequence ID" value="NNM74202.1"/>
    <property type="molecule type" value="Genomic_DNA"/>
</dbReference>
<dbReference type="Proteomes" id="UP000564885">
    <property type="component" value="Unassembled WGS sequence"/>
</dbReference>
<reference evidence="2 3" key="1">
    <citation type="submission" date="2020-04" db="EMBL/GenBank/DDBJ databases">
        <title>Enterovirga sp. isolate from soil.</title>
        <authorList>
            <person name="Chea S."/>
            <person name="Kim D.-U."/>
        </authorList>
    </citation>
    <scope>NUCLEOTIDE SEQUENCE [LARGE SCALE GENOMIC DNA]</scope>
    <source>
        <strain evidence="2 3">DB1703</strain>
    </source>
</reference>